<dbReference type="GO" id="GO:0047661">
    <property type="term" value="F:amino-acid racemase activity"/>
    <property type="evidence" value="ECO:0007669"/>
    <property type="project" value="InterPro"/>
</dbReference>
<gene>
    <name evidence="2" type="ORF">SVIO_004810</name>
</gene>
<dbReference type="Pfam" id="PF01177">
    <property type="entry name" value="Asp_Glu_race"/>
    <property type="match status" value="1"/>
</dbReference>
<accession>A0A4D4KTY8</accession>
<name>A0A4D4KTY8_STRVO</name>
<sequence length="232" mass="24361">MQKQQPLIAMVHAVSAAARIAQNAFAREFPEARLWNLLDDRLLVDANTAGGLNERLRRRMLRLIEHAVEGGSQAVLLTCSSYGEVAEVARKLWTVPVLKSDESMFQAALAGPYEHLGVAASTPPAVPAALAQLDQLSARIRPDNPIRVTAALSGTAAKAPTPRQAAQQLADALHAAGADAVQAVLMAQYSLAPAGPELSDLLGVPVLDGAGAAARALRATLLARHPIPVESD</sequence>
<dbReference type="Proteomes" id="UP000301309">
    <property type="component" value="Unassembled WGS sequence"/>
</dbReference>
<dbReference type="EMBL" id="BJHW01000001">
    <property type="protein sequence ID" value="GDY49858.1"/>
    <property type="molecule type" value="Genomic_DNA"/>
</dbReference>
<comment type="caution">
    <text evidence="2">The sequence shown here is derived from an EMBL/GenBank/DDBJ whole genome shotgun (WGS) entry which is preliminary data.</text>
</comment>
<dbReference type="AlphaFoldDB" id="A0A4D4KTY8"/>
<dbReference type="RefSeq" id="WP_137975920.1">
    <property type="nucleotide sequence ID" value="NZ_BAAASO010000030.1"/>
</dbReference>
<organism evidence="2 3">
    <name type="scientific">Streptomyces violaceusniger</name>
    <dbReference type="NCBI Taxonomy" id="68280"/>
    <lineage>
        <taxon>Bacteria</taxon>
        <taxon>Bacillati</taxon>
        <taxon>Actinomycetota</taxon>
        <taxon>Actinomycetes</taxon>
        <taxon>Kitasatosporales</taxon>
        <taxon>Streptomycetaceae</taxon>
        <taxon>Streptomyces</taxon>
        <taxon>Streptomyces violaceusniger group</taxon>
    </lineage>
</organism>
<keyword evidence="3" id="KW-1185">Reference proteome</keyword>
<dbReference type="Gene3D" id="3.40.50.12500">
    <property type="match status" value="1"/>
</dbReference>
<comment type="similarity">
    <text evidence="1">Belongs to the HyuE racemase family.</text>
</comment>
<evidence type="ECO:0000313" key="2">
    <source>
        <dbReference type="EMBL" id="GDY49858.1"/>
    </source>
</evidence>
<reference evidence="2 3" key="1">
    <citation type="journal article" date="2020" name="Int. J. Syst. Evol. Microbiol.">
        <title>Reclassification of Streptomyces castelarensis and Streptomyces sporoclivatus as later heterotypic synonyms of Streptomyces antimycoticus.</title>
        <authorList>
            <person name="Komaki H."/>
            <person name="Tamura T."/>
        </authorList>
    </citation>
    <scope>NUCLEOTIDE SEQUENCE [LARGE SCALE GENOMIC DNA]</scope>
    <source>
        <strain evidence="2 3">NBRC 13459</strain>
    </source>
</reference>
<dbReference type="OrthoDB" id="3531441at2"/>
<evidence type="ECO:0008006" key="4">
    <source>
        <dbReference type="Google" id="ProtNLM"/>
    </source>
</evidence>
<protein>
    <recommendedName>
        <fullName evidence="4">Asp/Glu racemase</fullName>
    </recommendedName>
</protein>
<dbReference type="InterPro" id="IPR015942">
    <property type="entry name" value="Asp/Glu/hydantoin_racemase"/>
</dbReference>
<evidence type="ECO:0000256" key="1">
    <source>
        <dbReference type="ARBA" id="ARBA00038414"/>
    </source>
</evidence>
<evidence type="ECO:0000313" key="3">
    <source>
        <dbReference type="Proteomes" id="UP000301309"/>
    </source>
</evidence>
<dbReference type="InterPro" id="IPR053714">
    <property type="entry name" value="Iso_Racemase_Enz_sf"/>
</dbReference>
<proteinExistence type="inferred from homology"/>